<dbReference type="InterPro" id="IPR025703">
    <property type="entry name" value="Bifunct_PutA"/>
</dbReference>
<dbReference type="EC" id="1.5.5.2" evidence="5"/>
<dbReference type="InterPro" id="IPR024089">
    <property type="entry name" value="PRODH_PutA_dom_I/II"/>
</dbReference>
<dbReference type="NCBIfam" id="TIGR01238">
    <property type="entry name" value="D1pyr5carbox3"/>
    <property type="match status" value="1"/>
</dbReference>
<dbReference type="EC" id="1.2.1.88" evidence="5"/>
<dbReference type="Pfam" id="PF14850">
    <property type="entry name" value="Pro_dh-DNA_bdg"/>
    <property type="match status" value="1"/>
</dbReference>
<evidence type="ECO:0000259" key="9">
    <source>
        <dbReference type="Pfam" id="PF14850"/>
    </source>
</evidence>
<dbReference type="InterPro" id="IPR050485">
    <property type="entry name" value="Proline_metab_enzyme"/>
</dbReference>
<dbReference type="InterPro" id="IPR024082">
    <property type="entry name" value="PRODH_PutA_dom_II"/>
</dbReference>
<comment type="pathway">
    <text evidence="5">Amino-acid degradation; L-proline degradation into L-glutamate; L-glutamate from L-proline: step 1/2.</text>
</comment>
<comment type="cofactor">
    <cofactor evidence="5">
        <name>FAD</name>
        <dbReference type="ChEBI" id="CHEBI:57692"/>
    </cofactor>
</comment>
<feature type="domain" description="Proline dehydrogenase" evidence="8">
    <location>
        <begin position="180"/>
        <end position="473"/>
    </location>
</feature>
<dbReference type="EMBL" id="FLYE01000044">
    <property type="protein sequence ID" value="SCA57483.1"/>
    <property type="molecule type" value="Genomic_DNA"/>
</dbReference>
<dbReference type="GO" id="GO:0003842">
    <property type="term" value="F:L-glutamate gamma-semialdehyde dehydrogenase activity"/>
    <property type="evidence" value="ECO:0007669"/>
    <property type="project" value="UniProtKB-UniRule"/>
</dbReference>
<sequence>MFAIEQIRKAIRKTHLKSDEAVLASMAESSTLSVQERLSIQERAITLIEDIRKDDSPALLENFLAEYSLSTDEGVALMCLAEALMRVPDATTIDELIENKIAPSAWSQHLGHSQSLLVNASTWGLMLSGSLLDDRYSHGLGSILHGIVKRLGEPVIRSAIKHAMKELGSQFVLGETIEDAIKRGDELAKLGYNFSYDMLGEAALTRADATKFFNAYKAAIETLAKTSTQGSVAKNPGISIKLSALHPRYEVTQKERVMKELVERTLSLTLLAKDANMGLNIDAEEADRLDLSLDVIQAVLSDERLKGWDGFGVVVQAYNKRSNLVIDWLYEAAEKYDRKLMVRLVKGAYWDSEIKRAQLQGLSDFPVFTQKPATDCSYIYCAEKLLGMTDRLYPQFATHNANSVAMVLELANKETPFEFQRLHGMGEVLHRLTLERDNVKCRIYAPVGPHRDLLAYLVRRLLENGANSSFVNQIVDHSVPAGDIAQDPIIAAQADLAKPLKIAKPQELFGKKRLNSKGWDLHNEDDLLDIENARQAFKTHHWSGGPLMIAKATGTENVSVKNPADPSDSVGTLTYANAEDVETALKNARAWQDCDQAERSRILRKAADLFEENFGEFFALLTREAGKVTADAIGELREAVDFLHYYADQAEALEESTPRGIFTCISPWNFPLAIFTGQISAGLSVGNGVLAKPAQTTSLCATVAVKLLHEAGVPKDVLQLLPGEGRVVGARLAAHANIDGVCFTGSMLTAQSINKSMAQDAPVSAPLIAETGGINAMIVDSTALPEQAIKDVIISAFQSAGQRCSALRILYVQKDIAAAFIEMLYGTMDELNLGDPWIFSTDIGPVIDRTAQDKINRYVQAAKSEGKLLKQLYCPTIGSFVAPAVIQVGGIGDMAEEIFGPILHVATFKACELDQIVDDINASGFGLTFGLHTRIDERVEKITSNLNVGNMYVNRNQIGAIVGSQPFGGEGLSGTGPKAGGPHYVKRFTIDENTTTHKVTATDALALNVVQKAIDEFASATPHKLSSKVMPGPTGESNVLSTYARGLILCLGPTIEDAMLQAQIAKENGCATLIIVPEAKGPRCLSGFLTRTDLAKLNGFGAVAVWSEESDQRAIRKALAERDGAILPLINQKNMAERCQLERHLCIDTTAAGGNAALLAMTS</sequence>
<dbReference type="GO" id="GO:0003677">
    <property type="term" value="F:DNA binding"/>
    <property type="evidence" value="ECO:0007669"/>
    <property type="project" value="UniProtKB-KW"/>
</dbReference>
<evidence type="ECO:0000256" key="5">
    <source>
        <dbReference type="PIRNR" id="PIRNR000197"/>
    </source>
</evidence>
<proteinExistence type="inferred from homology"/>
<keyword evidence="2 5" id="KW-0560">Oxidoreductase</keyword>
<dbReference type="RefSeq" id="WP_069189501.1">
    <property type="nucleotide sequence ID" value="NZ_FLYE01000044.1"/>
</dbReference>
<dbReference type="Proteomes" id="UP000231658">
    <property type="component" value="Unassembled WGS sequence"/>
</dbReference>
<dbReference type="GO" id="GO:0004657">
    <property type="term" value="F:proline dehydrogenase activity"/>
    <property type="evidence" value="ECO:0007669"/>
    <property type="project" value="UniProtKB-UniRule"/>
</dbReference>
<dbReference type="Gene3D" id="3.40.309.10">
    <property type="entry name" value="Aldehyde Dehydrogenase, Chain A, domain 2"/>
    <property type="match status" value="1"/>
</dbReference>
<dbReference type="InterPro" id="IPR016161">
    <property type="entry name" value="Ald_DH/histidinol_DH"/>
</dbReference>
<comment type="similarity">
    <text evidence="5">In the C-terminal section; belongs to the aldehyde dehydrogenase family.</text>
</comment>
<reference evidence="10 11" key="1">
    <citation type="submission" date="2016-07" db="EMBL/GenBank/DDBJ databases">
        <authorList>
            <person name="Lefevre C.T."/>
        </authorList>
    </citation>
    <scope>NUCLEOTIDE SEQUENCE [LARGE SCALE GENOMIC DNA]</scope>
    <source>
        <strain evidence="10">PR1</strain>
    </source>
</reference>
<keyword evidence="5" id="KW-0805">Transcription regulation</keyword>
<dbReference type="FunFam" id="3.40.309.10:FF:000005">
    <property type="entry name" value="1-pyrroline-5-carboxylate dehydrogenase 1"/>
    <property type="match status" value="1"/>
</dbReference>
<comment type="similarity">
    <text evidence="5">In the N-terminal section; belongs to the proline dehydrogenase family.</text>
</comment>
<dbReference type="OrthoDB" id="9812625at2"/>
<dbReference type="AlphaFoldDB" id="A0A1C3RJS8"/>
<evidence type="ECO:0000259" key="7">
    <source>
        <dbReference type="Pfam" id="PF00171"/>
    </source>
</evidence>
<dbReference type="InterPro" id="IPR029041">
    <property type="entry name" value="FAD-linked_oxidoreductase-like"/>
</dbReference>
<keyword evidence="11" id="KW-1185">Reference proteome</keyword>
<dbReference type="GO" id="GO:0003700">
    <property type="term" value="F:DNA-binding transcription factor activity"/>
    <property type="evidence" value="ECO:0007669"/>
    <property type="project" value="InterPro"/>
</dbReference>
<evidence type="ECO:0000256" key="2">
    <source>
        <dbReference type="ARBA" id="ARBA00023002"/>
    </source>
</evidence>
<feature type="domain" description="Proline dehydrogenase PutA" evidence="9">
    <location>
        <begin position="60"/>
        <end position="171"/>
    </location>
</feature>
<dbReference type="PROSITE" id="PS00070">
    <property type="entry name" value="ALDEHYDE_DEHYDR_CYS"/>
    <property type="match status" value="1"/>
</dbReference>
<dbReference type="InterPro" id="IPR002872">
    <property type="entry name" value="Proline_DH_dom"/>
</dbReference>
<keyword evidence="5" id="KW-0285">Flavoprotein</keyword>
<dbReference type="Pfam" id="PF00171">
    <property type="entry name" value="Aldedh"/>
    <property type="match status" value="1"/>
</dbReference>
<dbReference type="SUPFAM" id="SSF51730">
    <property type="entry name" value="FAD-linked oxidoreductase"/>
    <property type="match status" value="1"/>
</dbReference>
<dbReference type="SUPFAM" id="SSF81935">
    <property type="entry name" value="N-terminal domain of bifunctional PutA protein"/>
    <property type="match status" value="1"/>
</dbReference>
<keyword evidence="3 5" id="KW-0520">NAD</keyword>
<dbReference type="UniPathway" id="UPA00261">
    <property type="reaction ID" value="UER00373"/>
</dbReference>
<gene>
    <name evidence="10" type="primary">putA</name>
    <name evidence="10" type="ORF">MTBPR1_50239</name>
</gene>
<feature type="active site" evidence="6">
    <location>
        <position position="804"/>
    </location>
</feature>
<dbReference type="PANTHER" id="PTHR42862">
    <property type="entry name" value="DELTA-1-PYRROLINE-5-CARBOXYLATE DEHYDROGENASE 1, ISOFORM A-RELATED"/>
    <property type="match status" value="1"/>
</dbReference>
<comment type="catalytic activity">
    <reaction evidence="4 5">
        <text>L-glutamate 5-semialdehyde + NAD(+) + H2O = L-glutamate + NADH + 2 H(+)</text>
        <dbReference type="Rhea" id="RHEA:30235"/>
        <dbReference type="ChEBI" id="CHEBI:15377"/>
        <dbReference type="ChEBI" id="CHEBI:15378"/>
        <dbReference type="ChEBI" id="CHEBI:29985"/>
        <dbReference type="ChEBI" id="CHEBI:57540"/>
        <dbReference type="ChEBI" id="CHEBI:57945"/>
        <dbReference type="ChEBI" id="CHEBI:58066"/>
        <dbReference type="EC" id="1.2.1.88"/>
    </reaction>
</comment>
<dbReference type="PANTHER" id="PTHR42862:SF1">
    <property type="entry name" value="DELTA-1-PYRROLINE-5-CARBOXYLATE DEHYDROGENASE 2, ISOFORM A-RELATED"/>
    <property type="match status" value="1"/>
</dbReference>
<feature type="domain" description="Aldehyde dehydrogenase" evidence="7">
    <location>
        <begin position="554"/>
        <end position="989"/>
    </location>
</feature>
<keyword evidence="5" id="KW-0238">DNA-binding</keyword>
<dbReference type="InterPro" id="IPR015590">
    <property type="entry name" value="Aldehyde_DH_dom"/>
</dbReference>
<evidence type="ECO:0000259" key="8">
    <source>
        <dbReference type="Pfam" id="PF01619"/>
    </source>
</evidence>
<evidence type="ECO:0000256" key="4">
    <source>
        <dbReference type="ARBA" id="ARBA00048142"/>
    </source>
</evidence>
<keyword evidence="5" id="KW-0804">Transcription</keyword>
<comment type="function">
    <text evidence="5">Oxidizes proline to glutamate for use as a carbon and nitrogen source.</text>
</comment>
<dbReference type="Gene3D" id="3.40.605.10">
    <property type="entry name" value="Aldehyde Dehydrogenase, Chain A, domain 1"/>
    <property type="match status" value="1"/>
</dbReference>
<keyword evidence="5" id="KW-0274">FAD</keyword>
<evidence type="ECO:0000313" key="10">
    <source>
        <dbReference type="EMBL" id="SCA57483.1"/>
    </source>
</evidence>
<keyword evidence="5" id="KW-0642">Proline metabolism</keyword>
<evidence type="ECO:0000256" key="1">
    <source>
        <dbReference type="ARBA" id="ARBA00004786"/>
    </source>
</evidence>
<dbReference type="PIRSF" id="PIRSF000197">
    <property type="entry name" value="Bifunct_PutA"/>
    <property type="match status" value="1"/>
</dbReference>
<keyword evidence="5" id="KW-0678">Repressor</keyword>
<dbReference type="InterPro" id="IPR005933">
    <property type="entry name" value="PutA_C"/>
</dbReference>
<protein>
    <recommendedName>
        <fullName evidence="5">Bifunctional protein PutA</fullName>
    </recommendedName>
    <domain>
        <recommendedName>
            <fullName evidence="5">Proline dehydrogenase</fullName>
            <ecNumber evidence="5">1.5.5.2</ecNumber>
        </recommendedName>
        <alternativeName>
            <fullName evidence="5">Proline oxidase</fullName>
        </alternativeName>
    </domain>
    <domain>
        <recommendedName>
            <fullName evidence="5">Delta-1-pyrroline-5-carboxylate dehydrogenase</fullName>
            <shortName evidence="5">P5C dehydrogenase</shortName>
            <ecNumber evidence="5">1.2.1.88</ecNumber>
        </recommendedName>
        <alternativeName>
            <fullName evidence="5">L-glutamate gamma-semialdehyde dehydrogenase</fullName>
        </alternativeName>
    </domain>
</protein>
<dbReference type="InterPro" id="IPR016162">
    <property type="entry name" value="Ald_DH_N"/>
</dbReference>
<comment type="pathway">
    <text evidence="1 5">Amino-acid degradation; L-proline degradation into L-glutamate; L-glutamate from L-proline: step 2/2.</text>
</comment>
<dbReference type="Gene3D" id="1.20.5.460">
    <property type="entry name" value="Single helix bin"/>
    <property type="match status" value="1"/>
</dbReference>
<dbReference type="STRING" id="1867952.MTBPR1_50239"/>
<name>A0A1C3RJS8_9PROT</name>
<dbReference type="Gene3D" id="3.20.20.220">
    <property type="match status" value="1"/>
</dbReference>
<dbReference type="Pfam" id="PF01619">
    <property type="entry name" value="Pro_dh"/>
    <property type="match status" value="1"/>
</dbReference>
<comment type="catalytic activity">
    <reaction evidence="5">
        <text>L-proline + a quinone = (S)-1-pyrroline-5-carboxylate + a quinol + H(+)</text>
        <dbReference type="Rhea" id="RHEA:23784"/>
        <dbReference type="ChEBI" id="CHEBI:15378"/>
        <dbReference type="ChEBI" id="CHEBI:17388"/>
        <dbReference type="ChEBI" id="CHEBI:24646"/>
        <dbReference type="ChEBI" id="CHEBI:60039"/>
        <dbReference type="ChEBI" id="CHEBI:132124"/>
        <dbReference type="EC" id="1.5.5.2"/>
    </reaction>
</comment>
<dbReference type="NCBIfam" id="NF008869">
    <property type="entry name" value="PRK11904.1"/>
    <property type="match status" value="1"/>
</dbReference>
<dbReference type="InterPro" id="IPR016160">
    <property type="entry name" value="Ald_DH_CS_CYS"/>
</dbReference>
<dbReference type="InterPro" id="IPR016163">
    <property type="entry name" value="Ald_DH_C"/>
</dbReference>
<dbReference type="GO" id="GO:0009898">
    <property type="term" value="C:cytoplasmic side of plasma membrane"/>
    <property type="evidence" value="ECO:0007669"/>
    <property type="project" value="TreeGrafter"/>
</dbReference>
<dbReference type="CDD" id="cd07125">
    <property type="entry name" value="ALDH_PutA-P5CDH"/>
    <property type="match status" value="1"/>
</dbReference>
<evidence type="ECO:0000256" key="6">
    <source>
        <dbReference type="PIRSR" id="PIRSR000197-1"/>
    </source>
</evidence>
<dbReference type="GO" id="GO:0010133">
    <property type="term" value="P:L-proline catabolic process to L-glutamate"/>
    <property type="evidence" value="ECO:0007669"/>
    <property type="project" value="UniProtKB-UniRule"/>
</dbReference>
<accession>A0A1C3RJS8</accession>
<feature type="active site" evidence="6">
    <location>
        <position position="770"/>
    </location>
</feature>
<evidence type="ECO:0000256" key="3">
    <source>
        <dbReference type="ARBA" id="ARBA00023027"/>
    </source>
</evidence>
<evidence type="ECO:0000313" key="11">
    <source>
        <dbReference type="Proteomes" id="UP000231658"/>
    </source>
</evidence>
<dbReference type="SUPFAM" id="SSF53720">
    <property type="entry name" value="ALDH-like"/>
    <property type="match status" value="1"/>
</dbReference>
<organism evidence="10 11">
    <name type="scientific">Candidatus Terasakiella magnetica</name>
    <dbReference type="NCBI Taxonomy" id="1867952"/>
    <lineage>
        <taxon>Bacteria</taxon>
        <taxon>Pseudomonadati</taxon>
        <taxon>Pseudomonadota</taxon>
        <taxon>Alphaproteobacteria</taxon>
        <taxon>Rhodospirillales</taxon>
        <taxon>Terasakiellaceae</taxon>
        <taxon>Terasakiella</taxon>
    </lineage>
</organism>